<evidence type="ECO:0000256" key="6">
    <source>
        <dbReference type="ARBA" id="ARBA00023136"/>
    </source>
</evidence>
<feature type="binding site" evidence="7">
    <location>
        <position position="215"/>
    </location>
    <ligand>
        <name>Zn(2+)</name>
        <dbReference type="ChEBI" id="CHEBI:29105"/>
    </ligand>
</feature>
<keyword evidence="6 8" id="KW-0472">Membrane</keyword>
<evidence type="ECO:0000256" key="4">
    <source>
        <dbReference type="ARBA" id="ARBA00022692"/>
    </source>
</evidence>
<comment type="subcellular location">
    <subcellularLocation>
        <location evidence="1">Cell membrane</location>
        <topology evidence="1">Multi-pass membrane protein</topology>
    </subcellularLocation>
</comment>
<feature type="binding site" evidence="7">
    <location>
        <position position="81"/>
    </location>
    <ligand>
        <name>Zn(2+)</name>
        <dbReference type="ChEBI" id="CHEBI:29105"/>
    </ligand>
</feature>
<reference evidence="10" key="1">
    <citation type="submission" date="2015-03" db="EMBL/GenBank/DDBJ databases">
        <authorList>
            <consortium name="Pathogen Informatics"/>
        </authorList>
    </citation>
    <scope>NUCLEOTIDE SEQUENCE [LARGE SCALE GENOMIC DNA]</scope>
    <source>
        <strain evidence="10">NCTC11134</strain>
        <plasmid evidence="10">2</plasmid>
    </source>
</reference>
<organism evidence="9 10">
    <name type="scientific">Nocardia farcinica</name>
    <dbReference type="NCBI Taxonomy" id="37329"/>
    <lineage>
        <taxon>Bacteria</taxon>
        <taxon>Bacillati</taxon>
        <taxon>Actinomycetota</taxon>
        <taxon>Actinomycetes</taxon>
        <taxon>Mycobacteriales</taxon>
        <taxon>Nocardiaceae</taxon>
        <taxon>Nocardia</taxon>
    </lineage>
</organism>
<evidence type="ECO:0000256" key="5">
    <source>
        <dbReference type="ARBA" id="ARBA00022989"/>
    </source>
</evidence>
<name>A0A0H5P4T9_NOCFR</name>
<evidence type="ECO:0000256" key="1">
    <source>
        <dbReference type="ARBA" id="ARBA00004651"/>
    </source>
</evidence>
<accession>A0A0H5P4T9</accession>
<evidence type="ECO:0000256" key="3">
    <source>
        <dbReference type="ARBA" id="ARBA00022475"/>
    </source>
</evidence>
<evidence type="ECO:0000256" key="2">
    <source>
        <dbReference type="ARBA" id="ARBA00008488"/>
    </source>
</evidence>
<dbReference type="Pfam" id="PF03006">
    <property type="entry name" value="HlyIII"/>
    <property type="match status" value="1"/>
</dbReference>
<dbReference type="EMBL" id="LN868939">
    <property type="protein sequence ID" value="CRY82682.1"/>
    <property type="molecule type" value="Genomic_DNA"/>
</dbReference>
<feature type="transmembrane region" description="Helical" evidence="8">
    <location>
        <begin position="36"/>
        <end position="55"/>
    </location>
</feature>
<keyword evidence="5 8" id="KW-1133">Transmembrane helix</keyword>
<feature type="transmembrane region" description="Helical" evidence="8">
    <location>
        <begin position="213"/>
        <end position="233"/>
    </location>
</feature>
<keyword evidence="7" id="KW-0479">Metal-binding</keyword>
<evidence type="ECO:0000256" key="8">
    <source>
        <dbReference type="SAM" id="Phobius"/>
    </source>
</evidence>
<dbReference type="NCBIfam" id="TIGR01065">
    <property type="entry name" value="hlyIII"/>
    <property type="match status" value="1"/>
</dbReference>
<feature type="transmembrane region" description="Helical" evidence="8">
    <location>
        <begin position="151"/>
        <end position="170"/>
    </location>
</feature>
<dbReference type="GO" id="GO:0140911">
    <property type="term" value="F:pore-forming activity"/>
    <property type="evidence" value="ECO:0007669"/>
    <property type="project" value="InterPro"/>
</dbReference>
<dbReference type="AlphaFoldDB" id="A0A0H5P4T9"/>
<comment type="similarity">
    <text evidence="2">Belongs to the UPF0073 (Hly-III) family.</text>
</comment>
<evidence type="ECO:0000313" key="10">
    <source>
        <dbReference type="Proteomes" id="UP000057820"/>
    </source>
</evidence>
<geneLocation type="plasmid" evidence="9">
    <name>2</name>
</geneLocation>
<dbReference type="PANTHER" id="PTHR20855:SF3">
    <property type="entry name" value="LD03007P"/>
    <property type="match status" value="1"/>
</dbReference>
<dbReference type="GO" id="GO:0005886">
    <property type="term" value="C:plasma membrane"/>
    <property type="evidence" value="ECO:0007669"/>
    <property type="project" value="UniProtKB-SubCell"/>
</dbReference>
<gene>
    <name evidence="9" type="primary">yqfA</name>
    <name evidence="9" type="ORF">ERS450000_05096</name>
</gene>
<feature type="transmembrane region" description="Helical" evidence="8">
    <location>
        <begin position="101"/>
        <end position="119"/>
    </location>
</feature>
<keyword evidence="3" id="KW-1003">Cell membrane</keyword>
<feature type="binding site" evidence="7">
    <location>
        <position position="211"/>
    </location>
    <ligand>
        <name>Zn(2+)</name>
        <dbReference type="ChEBI" id="CHEBI:29105"/>
    </ligand>
</feature>
<dbReference type="Proteomes" id="UP000057820">
    <property type="component" value="Plasmid 2"/>
</dbReference>
<sequence>MSEATGAADAALEAASPAEALDALVKPRMRGWIHTWALAVAAVAVAVLVATAATVSATAGWSTLIYGVTVCGLFGISAVYHRVTWRTPRTRIRMKRADHSMIFLFIAGSYTPFALLGLPGRTGQVLLAVVWAGALAGVALKLLWPTAPRWVGVPLYLLLGWAIVPVAGQLHGAVGWVPLLLLLAGGLMYSGGAILYATKWPNPWPEVFGHHEFFHAATVLAALCHYVAIWLVVLG</sequence>
<feature type="transmembrane region" description="Helical" evidence="8">
    <location>
        <begin position="176"/>
        <end position="197"/>
    </location>
</feature>
<dbReference type="InterPro" id="IPR005744">
    <property type="entry name" value="Hy-lIII"/>
</dbReference>
<evidence type="ECO:0000313" key="9">
    <source>
        <dbReference type="EMBL" id="CRY82682.1"/>
    </source>
</evidence>
<dbReference type="KEGG" id="nfr:ERS450000_05096"/>
<proteinExistence type="inferred from homology"/>
<keyword evidence="7" id="KW-0862">Zinc</keyword>
<protein>
    <submittedName>
        <fullName evidence="9">Hemolysin</fullName>
    </submittedName>
</protein>
<keyword evidence="4 8" id="KW-0812">Transmembrane</keyword>
<dbReference type="GO" id="GO:0046872">
    <property type="term" value="F:metal ion binding"/>
    <property type="evidence" value="ECO:0007669"/>
    <property type="project" value="UniProtKB-KW"/>
</dbReference>
<dbReference type="OMA" id="NAWTHLV"/>
<evidence type="ECO:0000256" key="7">
    <source>
        <dbReference type="PIRSR" id="PIRSR604254-1"/>
    </source>
</evidence>
<dbReference type="PANTHER" id="PTHR20855">
    <property type="entry name" value="ADIPOR/PROGESTIN RECEPTOR-RELATED"/>
    <property type="match status" value="1"/>
</dbReference>
<feature type="transmembrane region" description="Helical" evidence="8">
    <location>
        <begin position="61"/>
        <end position="80"/>
    </location>
</feature>
<dbReference type="InterPro" id="IPR004254">
    <property type="entry name" value="AdipoR/HlyIII-related"/>
</dbReference>
<keyword evidence="9" id="KW-0614">Plasmid</keyword>